<dbReference type="Pfam" id="PF13439">
    <property type="entry name" value="Glyco_transf_4"/>
    <property type="match status" value="1"/>
</dbReference>
<dbReference type="PANTHER" id="PTHR45947">
    <property type="entry name" value="SULFOQUINOVOSYL TRANSFERASE SQD2"/>
    <property type="match status" value="1"/>
</dbReference>
<name>A0A4R6RNX5_9BURK</name>
<dbReference type="InterPro" id="IPR001296">
    <property type="entry name" value="Glyco_trans_1"/>
</dbReference>
<dbReference type="OrthoDB" id="509705at2"/>
<dbReference type="EMBL" id="SNXW01000001">
    <property type="protein sequence ID" value="TDP88449.1"/>
    <property type="molecule type" value="Genomic_DNA"/>
</dbReference>
<dbReference type="GO" id="GO:0016757">
    <property type="term" value="F:glycosyltransferase activity"/>
    <property type="evidence" value="ECO:0007669"/>
    <property type="project" value="InterPro"/>
</dbReference>
<dbReference type="SUPFAM" id="SSF53756">
    <property type="entry name" value="UDP-Glycosyltransferase/glycogen phosphorylase"/>
    <property type="match status" value="1"/>
</dbReference>
<protein>
    <submittedName>
        <fullName evidence="3">Glycosyltransferase involved in cell wall biosynthesis</fullName>
    </submittedName>
</protein>
<evidence type="ECO:0000259" key="2">
    <source>
        <dbReference type="Pfam" id="PF13439"/>
    </source>
</evidence>
<accession>A0A4R6RNX5</accession>
<gene>
    <name evidence="3" type="ORF">EV672_101599</name>
</gene>
<evidence type="ECO:0000259" key="1">
    <source>
        <dbReference type="Pfam" id="PF00534"/>
    </source>
</evidence>
<evidence type="ECO:0000313" key="4">
    <source>
        <dbReference type="Proteomes" id="UP000294593"/>
    </source>
</evidence>
<organism evidence="3 4">
    <name type="scientific">Aquabacterium commune</name>
    <dbReference type="NCBI Taxonomy" id="70586"/>
    <lineage>
        <taxon>Bacteria</taxon>
        <taxon>Pseudomonadati</taxon>
        <taxon>Pseudomonadota</taxon>
        <taxon>Betaproteobacteria</taxon>
        <taxon>Burkholderiales</taxon>
        <taxon>Aquabacterium</taxon>
    </lineage>
</organism>
<dbReference type="InterPro" id="IPR050194">
    <property type="entry name" value="Glycosyltransferase_grp1"/>
</dbReference>
<sequence length="366" mass="39173">MKVLHVEAGMHLYGGALQVVFLLRGLKARGIDCVLACPTGSAIATEAAPHATVVQMTMKGDADVALTGRLRALIREVQPDVVHLHSRRGSDIWGALAARLEGVPVVLSRRVDNPESRFVVKLKYRLYDEVVTISDGIRQVLLSEGVPPAKLHCVLSAVDTAHYRPDRSHQAWFRETFGLNEGELVIGMVAQFIARKGHSTLLDALPAVLAAHPNARVLLFGQGPLRDEISARVQGDALLTQHVQLPGFRKDLDRILPCLDVLAHPAFMEGLGVSLLQAAACGVPLVGGRAGGIPEIVQPGLNGELIEPGDTAALTAALNKLLGSSDVRQRYGQAGRAWVEQSFSIDAMVSGNLGVYGRAIARHAAR</sequence>
<dbReference type="AlphaFoldDB" id="A0A4R6RNX5"/>
<proteinExistence type="predicted"/>
<dbReference type="Proteomes" id="UP000294593">
    <property type="component" value="Unassembled WGS sequence"/>
</dbReference>
<evidence type="ECO:0000313" key="3">
    <source>
        <dbReference type="EMBL" id="TDP88449.1"/>
    </source>
</evidence>
<feature type="domain" description="Glycosyltransferase subfamily 4-like N-terminal" evidence="2">
    <location>
        <begin position="14"/>
        <end position="161"/>
    </location>
</feature>
<keyword evidence="4" id="KW-1185">Reference proteome</keyword>
<keyword evidence="3" id="KW-0808">Transferase</keyword>
<comment type="caution">
    <text evidence="3">The sequence shown here is derived from an EMBL/GenBank/DDBJ whole genome shotgun (WGS) entry which is preliminary data.</text>
</comment>
<dbReference type="Pfam" id="PF00534">
    <property type="entry name" value="Glycos_transf_1"/>
    <property type="match status" value="1"/>
</dbReference>
<dbReference type="Gene3D" id="3.40.50.2000">
    <property type="entry name" value="Glycogen Phosphorylase B"/>
    <property type="match status" value="2"/>
</dbReference>
<dbReference type="RefSeq" id="WP_133606057.1">
    <property type="nucleotide sequence ID" value="NZ_SNXW01000001.1"/>
</dbReference>
<dbReference type="InterPro" id="IPR028098">
    <property type="entry name" value="Glyco_trans_4-like_N"/>
</dbReference>
<reference evidence="3 4" key="1">
    <citation type="submission" date="2019-03" db="EMBL/GenBank/DDBJ databases">
        <title>Genomic Encyclopedia of Type Strains, Phase IV (KMG-IV): sequencing the most valuable type-strain genomes for metagenomic binning, comparative biology and taxonomic classification.</title>
        <authorList>
            <person name="Goeker M."/>
        </authorList>
    </citation>
    <scope>NUCLEOTIDE SEQUENCE [LARGE SCALE GENOMIC DNA]</scope>
    <source>
        <strain evidence="3 4">DSM 11901</strain>
    </source>
</reference>
<dbReference type="PANTHER" id="PTHR45947:SF3">
    <property type="entry name" value="SULFOQUINOVOSYL TRANSFERASE SQD2"/>
    <property type="match status" value="1"/>
</dbReference>
<feature type="domain" description="Glycosyl transferase family 1" evidence="1">
    <location>
        <begin position="174"/>
        <end position="338"/>
    </location>
</feature>